<dbReference type="EC" id="6.4.-.-" evidence="11"/>
<dbReference type="InterPro" id="IPR014043">
    <property type="entry name" value="Acyl_transferase_dom"/>
</dbReference>
<comment type="pathway">
    <text evidence="1">Antibiotic biosynthesis.</text>
</comment>
<keyword evidence="11" id="KW-0436">Ligase</keyword>
<dbReference type="InterPro" id="IPR020841">
    <property type="entry name" value="PKS_Beta-ketoAc_synthase_dom"/>
</dbReference>
<evidence type="ECO:0000256" key="5">
    <source>
        <dbReference type="ARBA" id="ARBA00023194"/>
    </source>
</evidence>
<dbReference type="InterPro" id="IPR016035">
    <property type="entry name" value="Acyl_Trfase/lysoPLipase"/>
</dbReference>
<dbReference type="InterPro" id="IPR016039">
    <property type="entry name" value="Thiolase-like"/>
</dbReference>
<dbReference type="Pfam" id="PF00698">
    <property type="entry name" value="Acyl_transf_1"/>
    <property type="match status" value="1"/>
</dbReference>
<dbReference type="PANTHER" id="PTHR43775">
    <property type="entry name" value="FATTY ACID SYNTHASE"/>
    <property type="match status" value="1"/>
</dbReference>
<dbReference type="InterPro" id="IPR020806">
    <property type="entry name" value="PKS_PP-bd"/>
</dbReference>
<evidence type="ECO:0000256" key="8">
    <source>
        <dbReference type="SAM" id="MobiDB-lite"/>
    </source>
</evidence>
<comment type="caution">
    <text evidence="11">The sequence shown here is derived from an EMBL/GenBank/DDBJ whole genome shotgun (WGS) entry which is preliminary data.</text>
</comment>
<keyword evidence="2" id="KW-0596">Phosphopantetheine</keyword>
<dbReference type="Gene3D" id="1.10.1200.10">
    <property type="entry name" value="ACP-like"/>
    <property type="match status" value="1"/>
</dbReference>
<keyword evidence="4 11" id="KW-0808">Transferase</keyword>
<dbReference type="Gene3D" id="3.30.70.3290">
    <property type="match status" value="1"/>
</dbReference>
<dbReference type="Pfam" id="PF00109">
    <property type="entry name" value="ketoacyl-synt"/>
    <property type="match status" value="1"/>
</dbReference>
<evidence type="ECO:0000313" key="11">
    <source>
        <dbReference type="EMBL" id="MFF1278936.1"/>
    </source>
</evidence>
<feature type="domain" description="Ketosynthase family 3 (KS3)" evidence="10">
    <location>
        <begin position="6"/>
        <end position="432"/>
    </location>
</feature>
<dbReference type="Pfam" id="PF08659">
    <property type="entry name" value="KR"/>
    <property type="match status" value="1"/>
</dbReference>
<dbReference type="InterPro" id="IPR014030">
    <property type="entry name" value="Ketoacyl_synth_N"/>
</dbReference>
<evidence type="ECO:0000256" key="6">
    <source>
        <dbReference type="ARBA" id="ARBA00023268"/>
    </source>
</evidence>
<dbReference type="InterPro" id="IPR055123">
    <property type="entry name" value="SpnB-like_Rossmann"/>
</dbReference>
<dbReference type="Pfam" id="PF14765">
    <property type="entry name" value="PS-DH"/>
    <property type="match status" value="1"/>
</dbReference>
<dbReference type="EC" id="2.3.1.-" evidence="11"/>
<sequence>MSAGEREPVAVIAMGCRLPGGVTSPEEFWTFLDEGREGLSDFPDDRGWDVERLRSADVGLPGVSTPHRGGFLSGAAGFDPALFGISPREALAMDPQQRLLLEVSWETLERAGIAPTSLRGEPVGVFTGTAGQDYLTVLQRAQDRAAGHTLTGTAGSVMSGRVAYALGLRGPAITVDTASSASLVAIHLACRALAQGDCTLALAGGATVMSTPAMFVEYSKLRGLAPDGVAKPFSAAADGTAWAEGVGVVLLARLSDALAQGHPVLAVIRGSAVNQDGASDGLTAPNGRAQQQVLGQALADAGLSPADVDAVEAHGTGTALGDPVEAEALLAVYGPGRRQGSPLYLGSVKSNFGHAQAAAGVAGLIKMVLSLTHGVLPRTLHAAEPTPHVDWCRGGLELLHEARPWPSTGRPRRAAVSSFGISGTNAHLVLEEAPRAAARTPGPGVPPDAPGRDAHAVPDGAVAWVVSARGAQALHEQARRLRSWAAVGGAPPTGDTVDGAAVGRHRVADVAGALARGRAQLEHRGVVIAPDGHLGQLLDGLRALAEGEPAPGVVEGVARGDARLAVLFTGQGAQRLGMGRELRCRYPVFAQAFDAACAALDRELAGHVPEPVADVVFGVRPGGEEVPDAAELLNRTVYTQAGLFALETALFRLVESWGVRPRLLGGHSIGEVVAAHAAGVLSLRDASRLVAARGRLMQNLPEGGAMAALEATEAEALELIGTAGDVGVAAVNAPDSVVISGTGTTVVSLARVWRTRGRKAKRLRVSHAFHSPRMEPMLDAFLEELQALSFHAPRLPVVSNVTGSPATEAELTSPDYWVRHVRQAVRFGDGVNAMAGQGASVFLELGPDGVLSGLGPEALAARDAAGQEPVFAAALRGDRPEHASLLAALGRIWVHGIPVDWAAVTGGTDPTVRVDLPTYAFQRGRYWAEPEPSAAGDVTAAGLASAGHPVLGAVLELPDSETVALTGRLTARTLPPPVENAAAPASGLLLELAVRAADEAGCARVQDLTIHTPLLPPEHEALALTVTTGPPDANGLRPLTVHSRPDDSLPGRPWTRHATGGVTAADPGHGGPRGGCTGLRAWPPPDAVAQFTGGQAPPAPGVRRLWQRGAETFAEVALPEALHDTARAYGIQPALLQSALDVACLARSGRPADARGLSLSGMELYATGATSLRVRVAPGPDGCTLDAADHAGEPVLSVRGLRPAGHRPTTDGASPDAVTADAADADRAENGPAPREALYHVRWAAAPPPQAVREPGRCALVGTDALGLRGALMATGTYTDAYHDLDALREAIDAGDRVPDSVLILGASVGGTGGITEGGPSATDLCESAGRARRVVRNWCDEERFAATRLVFVTRRAVATRDGEDVPGLLDAALRGVIRSVRDEHPGGVTLLDVDDRPASSRAVAAALSGAPGEFALRRGAWSVPRLEPSARPPEPRELTPGGTVLITGGTGAPGAEVARDLVRRGVRHLLLTGTHASATPEAGALVEELTELGAEVTVADCDVTDAGALAAVLDTVEDAHPVTAVVHTAGAGADAPQDEAAEQVPAGALAAWNLHRLTRGHDLDAFVLFVSADGTFGAPHLPGPAVDACLLDALAHMRRANHRTAIGVSVGWSAGASGKGTAGRREPVRRDDCTGFTPLGTGDVTALLDAALAPGPAAVVLPARVRASALRARAGELHPLLRHLVPWPDRRVVTTDAAPRSGSALRARLAALADTERDAFLTGLVRDQVAAVLSQASPDDVDTGRSFKDLGLESLSAIEFRNRLSRATGLKLPTTLVRAFPTAQLLVRHLAEQLR</sequence>
<feature type="region of interest" description="Disordered" evidence="8">
    <location>
        <begin position="1426"/>
        <end position="1451"/>
    </location>
</feature>
<evidence type="ECO:0000256" key="7">
    <source>
        <dbReference type="ARBA" id="ARBA00023315"/>
    </source>
</evidence>
<dbReference type="InterPro" id="IPR014031">
    <property type="entry name" value="Ketoacyl_synth_C"/>
</dbReference>
<proteinExistence type="predicted"/>
<dbReference type="GO" id="GO:0016746">
    <property type="term" value="F:acyltransferase activity"/>
    <property type="evidence" value="ECO:0007669"/>
    <property type="project" value="UniProtKB-KW"/>
</dbReference>
<evidence type="ECO:0000256" key="2">
    <source>
        <dbReference type="ARBA" id="ARBA00022450"/>
    </source>
</evidence>
<dbReference type="Pfam" id="PF00550">
    <property type="entry name" value="PP-binding"/>
    <property type="match status" value="1"/>
</dbReference>
<dbReference type="EMBL" id="JBHVZQ010000077">
    <property type="protein sequence ID" value="MFF1278936.1"/>
    <property type="molecule type" value="Genomic_DNA"/>
</dbReference>
<dbReference type="InterPro" id="IPR050091">
    <property type="entry name" value="PKS_NRPS_Biosynth_Enz"/>
</dbReference>
<feature type="domain" description="Carrier" evidence="9">
    <location>
        <begin position="1720"/>
        <end position="1795"/>
    </location>
</feature>
<dbReference type="SMART" id="SM00827">
    <property type="entry name" value="PKS_AT"/>
    <property type="match status" value="1"/>
</dbReference>
<dbReference type="SMART" id="SM00825">
    <property type="entry name" value="PKS_KS"/>
    <property type="match status" value="1"/>
</dbReference>
<dbReference type="PROSITE" id="PS50075">
    <property type="entry name" value="CARRIER"/>
    <property type="match status" value="1"/>
</dbReference>
<dbReference type="PANTHER" id="PTHR43775:SF51">
    <property type="entry name" value="INACTIVE PHENOLPHTHIOCEROL SYNTHESIS POLYKETIDE SYNTHASE TYPE I PKS1-RELATED"/>
    <property type="match status" value="1"/>
</dbReference>
<reference evidence="11 12" key="1">
    <citation type="submission" date="2024-09" db="EMBL/GenBank/DDBJ databases">
        <title>The Natural Products Discovery Center: Release of the First 8490 Sequenced Strains for Exploring Actinobacteria Biosynthetic Diversity.</title>
        <authorList>
            <person name="Kalkreuter E."/>
            <person name="Kautsar S.A."/>
            <person name="Yang D."/>
            <person name="Bader C.D."/>
            <person name="Teijaro C.N."/>
            <person name="Fluegel L."/>
            <person name="Davis C.M."/>
            <person name="Simpson J.R."/>
            <person name="Lauterbach L."/>
            <person name="Steele A.D."/>
            <person name="Gui C."/>
            <person name="Meng S."/>
            <person name="Li G."/>
            <person name="Viehrig K."/>
            <person name="Ye F."/>
            <person name="Su P."/>
            <person name="Kiefer A.F."/>
            <person name="Nichols A."/>
            <person name="Cepeda A.J."/>
            <person name="Yan W."/>
            <person name="Fan B."/>
            <person name="Jiang Y."/>
            <person name="Adhikari A."/>
            <person name="Zheng C.-J."/>
            <person name="Schuster L."/>
            <person name="Cowan T.M."/>
            <person name="Smanski M.J."/>
            <person name="Chevrette M.G."/>
            <person name="De Carvalho L.P.S."/>
            <person name="Shen B."/>
        </authorList>
    </citation>
    <scope>NUCLEOTIDE SEQUENCE [LARGE SCALE GENOMIC DNA]</scope>
    <source>
        <strain evidence="11 12">NPDC058328</strain>
    </source>
</reference>
<keyword evidence="6" id="KW-0511">Multifunctional enzyme</keyword>
<dbReference type="InterPro" id="IPR049551">
    <property type="entry name" value="PKS_DH_C"/>
</dbReference>
<feature type="region of interest" description="Disordered" evidence="8">
    <location>
        <begin position="1200"/>
        <end position="1234"/>
    </location>
</feature>
<dbReference type="SMART" id="SM00826">
    <property type="entry name" value="PKS_DH"/>
    <property type="match status" value="1"/>
</dbReference>
<dbReference type="Pfam" id="PF02801">
    <property type="entry name" value="Ketoacyl-synt_C"/>
    <property type="match status" value="1"/>
</dbReference>
<dbReference type="InterPro" id="IPR036736">
    <property type="entry name" value="ACP-like_sf"/>
</dbReference>
<evidence type="ECO:0000259" key="9">
    <source>
        <dbReference type="PROSITE" id="PS50075"/>
    </source>
</evidence>
<dbReference type="SMART" id="SM00823">
    <property type="entry name" value="PKS_PP"/>
    <property type="match status" value="1"/>
</dbReference>
<dbReference type="SUPFAM" id="SSF52151">
    <property type="entry name" value="FabD/lysophospholipase-like"/>
    <property type="match status" value="1"/>
</dbReference>
<dbReference type="Pfam" id="PF16197">
    <property type="entry name" value="KAsynt_C_assoc"/>
    <property type="match status" value="1"/>
</dbReference>
<accession>A0ABW6QJR1</accession>
<dbReference type="Pfam" id="PF21089">
    <property type="entry name" value="PKS_DH_N"/>
    <property type="match status" value="1"/>
</dbReference>
<dbReference type="SUPFAM" id="SSF55048">
    <property type="entry name" value="Probable ACP-binding domain of malonyl-CoA ACP transacylase"/>
    <property type="match status" value="1"/>
</dbReference>
<dbReference type="Pfam" id="PF22953">
    <property type="entry name" value="SpnB_Rossmann"/>
    <property type="match status" value="1"/>
</dbReference>
<organism evidence="11 12">
    <name type="scientific">Streptomyces marokkonensis</name>
    <dbReference type="NCBI Taxonomy" id="324855"/>
    <lineage>
        <taxon>Bacteria</taxon>
        <taxon>Bacillati</taxon>
        <taxon>Actinomycetota</taxon>
        <taxon>Actinomycetes</taxon>
        <taxon>Kitasatosporales</taxon>
        <taxon>Streptomycetaceae</taxon>
        <taxon>Streptomyces</taxon>
    </lineage>
</organism>
<dbReference type="SUPFAM" id="SSF47336">
    <property type="entry name" value="ACP-like"/>
    <property type="match status" value="1"/>
</dbReference>
<dbReference type="Gene3D" id="3.40.366.10">
    <property type="entry name" value="Malonyl-Coenzyme A Acyl Carrier Protein, domain 2"/>
    <property type="match status" value="1"/>
</dbReference>
<evidence type="ECO:0000259" key="10">
    <source>
        <dbReference type="PROSITE" id="PS52004"/>
    </source>
</evidence>
<dbReference type="SUPFAM" id="SSF51735">
    <property type="entry name" value="NAD(P)-binding Rossmann-fold domains"/>
    <property type="match status" value="2"/>
</dbReference>
<dbReference type="RefSeq" id="WP_388241829.1">
    <property type="nucleotide sequence ID" value="NZ_JBHVZQ010000077.1"/>
</dbReference>
<evidence type="ECO:0000256" key="1">
    <source>
        <dbReference type="ARBA" id="ARBA00004792"/>
    </source>
</evidence>
<keyword evidence="5" id="KW-0045">Antibiotic biosynthesis</keyword>
<dbReference type="GO" id="GO:0016874">
    <property type="term" value="F:ligase activity"/>
    <property type="evidence" value="ECO:0007669"/>
    <property type="project" value="UniProtKB-KW"/>
</dbReference>
<dbReference type="CDD" id="cd00833">
    <property type="entry name" value="PKS"/>
    <property type="match status" value="1"/>
</dbReference>
<feature type="compositionally biased region" description="Low complexity" evidence="8">
    <location>
        <begin position="1213"/>
        <end position="1222"/>
    </location>
</feature>
<dbReference type="InterPro" id="IPR042104">
    <property type="entry name" value="PKS_dehydratase_sf"/>
</dbReference>
<dbReference type="Gene3D" id="3.40.47.10">
    <property type="match status" value="1"/>
</dbReference>
<dbReference type="CDD" id="cd08956">
    <property type="entry name" value="KR_3_FAS_SDR_x"/>
    <property type="match status" value="1"/>
</dbReference>
<dbReference type="PROSITE" id="PS52004">
    <property type="entry name" value="KS3_2"/>
    <property type="match status" value="1"/>
</dbReference>
<evidence type="ECO:0000256" key="3">
    <source>
        <dbReference type="ARBA" id="ARBA00022553"/>
    </source>
</evidence>
<keyword evidence="12" id="KW-1185">Reference proteome</keyword>
<keyword evidence="7 11" id="KW-0012">Acyltransferase</keyword>
<dbReference type="SMART" id="SM00822">
    <property type="entry name" value="PKS_KR"/>
    <property type="match status" value="1"/>
</dbReference>
<dbReference type="Proteomes" id="UP001601627">
    <property type="component" value="Unassembled WGS sequence"/>
</dbReference>
<keyword evidence="3" id="KW-0597">Phosphoprotein</keyword>
<dbReference type="InterPro" id="IPR016036">
    <property type="entry name" value="Malonyl_transacylase_ACP-bd"/>
</dbReference>
<dbReference type="InterPro" id="IPR001227">
    <property type="entry name" value="Ac_transferase_dom_sf"/>
</dbReference>
<gene>
    <name evidence="11" type="ORF">ACFVZC_37160</name>
</gene>
<dbReference type="InterPro" id="IPR020807">
    <property type="entry name" value="PKS_DH"/>
</dbReference>
<dbReference type="InterPro" id="IPR013968">
    <property type="entry name" value="PKS_KR"/>
</dbReference>
<dbReference type="SUPFAM" id="SSF53901">
    <property type="entry name" value="Thiolase-like"/>
    <property type="match status" value="1"/>
</dbReference>
<protein>
    <submittedName>
        <fullName evidence="11">Type I polyketide synthase</fullName>
        <ecNumber evidence="11">2.3.1.-</ecNumber>
        <ecNumber evidence="11">6.4.-.-</ecNumber>
    </submittedName>
</protein>
<evidence type="ECO:0000256" key="4">
    <source>
        <dbReference type="ARBA" id="ARBA00022679"/>
    </source>
</evidence>
<dbReference type="Gene3D" id="3.10.129.110">
    <property type="entry name" value="Polyketide synthase dehydratase"/>
    <property type="match status" value="1"/>
</dbReference>
<name>A0ABW6QJR1_9ACTN</name>
<dbReference type="InterPro" id="IPR057326">
    <property type="entry name" value="KR_dom"/>
</dbReference>
<dbReference type="Gene3D" id="3.40.50.720">
    <property type="entry name" value="NAD(P)-binding Rossmann-like Domain"/>
    <property type="match status" value="1"/>
</dbReference>
<dbReference type="InterPro" id="IPR032821">
    <property type="entry name" value="PKS_assoc"/>
</dbReference>
<dbReference type="InterPro" id="IPR049552">
    <property type="entry name" value="PKS_DH_N"/>
</dbReference>
<dbReference type="InterPro" id="IPR036291">
    <property type="entry name" value="NAD(P)-bd_dom_sf"/>
</dbReference>
<dbReference type="InterPro" id="IPR009081">
    <property type="entry name" value="PP-bd_ACP"/>
</dbReference>
<evidence type="ECO:0000313" key="12">
    <source>
        <dbReference type="Proteomes" id="UP001601627"/>
    </source>
</evidence>
<dbReference type="SMART" id="SM01294">
    <property type="entry name" value="PKS_PP_betabranch"/>
    <property type="match status" value="1"/>
</dbReference>